<dbReference type="RefSeq" id="WP_197004262.1">
    <property type="nucleotide sequence ID" value="NZ_BONS01000020.1"/>
</dbReference>
<comment type="caution">
    <text evidence="2">The sequence shown here is derived from an EMBL/GenBank/DDBJ whole genome shotgun (WGS) entry which is preliminary data.</text>
</comment>
<organism evidence="2 3">
    <name type="scientific">Longispora fulva</name>
    <dbReference type="NCBI Taxonomy" id="619741"/>
    <lineage>
        <taxon>Bacteria</taxon>
        <taxon>Bacillati</taxon>
        <taxon>Actinomycetota</taxon>
        <taxon>Actinomycetes</taxon>
        <taxon>Micromonosporales</taxon>
        <taxon>Micromonosporaceae</taxon>
        <taxon>Longispora</taxon>
    </lineage>
</organism>
<feature type="region of interest" description="Disordered" evidence="1">
    <location>
        <begin position="256"/>
        <end position="296"/>
    </location>
</feature>
<gene>
    <name evidence="2" type="ORF">IW245_003579</name>
</gene>
<name>A0A8J7KGH8_9ACTN</name>
<dbReference type="EMBL" id="JADOUF010000001">
    <property type="protein sequence ID" value="MBG6137385.1"/>
    <property type="molecule type" value="Genomic_DNA"/>
</dbReference>
<dbReference type="InterPro" id="IPR009776">
    <property type="entry name" value="Spore_0_M"/>
</dbReference>
<evidence type="ECO:0000313" key="2">
    <source>
        <dbReference type="EMBL" id="MBG6137385.1"/>
    </source>
</evidence>
<dbReference type="Proteomes" id="UP000622552">
    <property type="component" value="Unassembled WGS sequence"/>
</dbReference>
<evidence type="ECO:0000313" key="3">
    <source>
        <dbReference type="Proteomes" id="UP000622552"/>
    </source>
</evidence>
<feature type="compositionally biased region" description="Basic residues" evidence="1">
    <location>
        <begin position="256"/>
        <end position="267"/>
    </location>
</feature>
<keyword evidence="3" id="KW-1185">Reference proteome</keyword>
<reference evidence="2" key="1">
    <citation type="submission" date="2020-11" db="EMBL/GenBank/DDBJ databases">
        <title>Sequencing the genomes of 1000 actinobacteria strains.</title>
        <authorList>
            <person name="Klenk H.-P."/>
        </authorList>
    </citation>
    <scope>NUCLEOTIDE SEQUENCE</scope>
    <source>
        <strain evidence="2">DSM 45356</strain>
    </source>
</reference>
<dbReference type="Pfam" id="PF07070">
    <property type="entry name" value="Spo0M"/>
    <property type="match status" value="1"/>
</dbReference>
<accession>A0A8J7KGH8</accession>
<dbReference type="PANTHER" id="PTHR40053:SF1">
    <property type="entry name" value="SPORULATION-CONTROL PROTEIN SPO0M"/>
    <property type="match status" value="1"/>
</dbReference>
<evidence type="ECO:0000256" key="1">
    <source>
        <dbReference type="SAM" id="MobiDB-lite"/>
    </source>
</evidence>
<sequence length="327" mass="35852">MVFKKMMRAFGVGGPSVDTVLTNPNTRPGLNLEGRVNITGGDHMVDIEYVSLGLVTKVEVESGDSEYNQHTEFHKLNIAGRFPVHPGQPISIPFQFPVPWETPLTNIQGGQRLHGMTMGLRTELAVAGAVDKGDLDQVNVFPLPAQERIVEAFARLGFRFKGADCERGHIRGVQQHLPFYQEIEFYPPGQYHGINSAEVTFVASPHGMAVVLEFDKRGGLFTSGHDVINTYQVDYRSVDSTDWAGVVDGWVRQAMSRRPHQQTHHQPHYPPQPHYGHHQPHYGHGGHGGHGYRHGHHGGAGMVGGIAAGLVGGFVAGEILDDLFDGD</sequence>
<protein>
    <submittedName>
        <fullName evidence="2">Sporulation-control protein</fullName>
    </submittedName>
</protein>
<dbReference type="AlphaFoldDB" id="A0A8J7KGH8"/>
<dbReference type="PANTHER" id="PTHR40053">
    <property type="entry name" value="SPORULATION-CONTROL PROTEIN SPO0M"/>
    <property type="match status" value="1"/>
</dbReference>
<proteinExistence type="predicted"/>